<proteinExistence type="predicted"/>
<evidence type="ECO:0000313" key="1">
    <source>
        <dbReference type="EMBL" id="PPR02799.1"/>
    </source>
</evidence>
<comment type="caution">
    <text evidence="1">The sequence shown here is derived from an EMBL/GenBank/DDBJ whole genome shotgun (WGS) entry which is preliminary data.</text>
</comment>
<dbReference type="OrthoDB" id="2739946at2759"/>
<reference evidence="1 2" key="1">
    <citation type="journal article" date="2018" name="Evol. Lett.">
        <title>Horizontal gene cluster transfer increased hallucinogenic mushroom diversity.</title>
        <authorList>
            <person name="Reynolds H.T."/>
            <person name="Vijayakumar V."/>
            <person name="Gluck-Thaler E."/>
            <person name="Korotkin H.B."/>
            <person name="Matheny P.B."/>
            <person name="Slot J.C."/>
        </authorList>
    </citation>
    <scope>NUCLEOTIDE SEQUENCE [LARGE SCALE GENOMIC DNA]</scope>
    <source>
        <strain evidence="1 2">SRW20</strain>
    </source>
</reference>
<accession>A0A409YIE2</accession>
<dbReference type="Proteomes" id="UP000284706">
    <property type="component" value="Unassembled WGS sequence"/>
</dbReference>
<evidence type="ECO:0000313" key="2">
    <source>
        <dbReference type="Proteomes" id="UP000284706"/>
    </source>
</evidence>
<gene>
    <name evidence="1" type="ORF">CVT26_009585</name>
</gene>
<dbReference type="AlphaFoldDB" id="A0A409YIE2"/>
<dbReference type="InParanoid" id="A0A409YIE2"/>
<keyword evidence="2" id="KW-1185">Reference proteome</keyword>
<sequence>MTKSQGFSAHRRAYIKSVRAKAHREGTSFKTTLENVSYTKAAKKARLHTDNLYTYEPRNVRRQWYSDAVTVEDRGYDVQEEDVYDFAVDFDADVQERHTDLNVQLLDIARPVTKRKGDFEIIPKTRSSLCDEEFEIWEDHEFEVYEEDWEKIYDEEEFDAKRTYSAVLRGNDR</sequence>
<protein>
    <submittedName>
        <fullName evidence="1">Uncharacterized protein</fullName>
    </submittedName>
</protein>
<name>A0A409YIE2_9AGAR</name>
<organism evidence="1 2">
    <name type="scientific">Gymnopilus dilepis</name>
    <dbReference type="NCBI Taxonomy" id="231916"/>
    <lineage>
        <taxon>Eukaryota</taxon>
        <taxon>Fungi</taxon>
        <taxon>Dikarya</taxon>
        <taxon>Basidiomycota</taxon>
        <taxon>Agaricomycotina</taxon>
        <taxon>Agaricomycetes</taxon>
        <taxon>Agaricomycetidae</taxon>
        <taxon>Agaricales</taxon>
        <taxon>Agaricineae</taxon>
        <taxon>Hymenogastraceae</taxon>
        <taxon>Gymnopilus</taxon>
    </lineage>
</organism>
<dbReference type="EMBL" id="NHYE01000816">
    <property type="protein sequence ID" value="PPR02799.1"/>
    <property type="molecule type" value="Genomic_DNA"/>
</dbReference>
<dbReference type="STRING" id="231916.A0A409YIE2"/>